<dbReference type="InterPro" id="IPR051472">
    <property type="entry name" value="T3SS_Stator/FliH"/>
</dbReference>
<keyword evidence="7" id="KW-0653">Protein transport</keyword>
<keyword evidence="10" id="KW-0969">Cilium</keyword>
<dbReference type="Pfam" id="PF02108">
    <property type="entry name" value="FliH"/>
    <property type="match status" value="1"/>
</dbReference>
<comment type="subcellular location">
    <subcellularLocation>
        <location evidence="2">Cytoplasm</location>
    </subcellularLocation>
</comment>
<keyword evidence="10" id="KW-0966">Cell projection</keyword>
<protein>
    <submittedName>
        <fullName evidence="10">Flagellar assembly protein FliH</fullName>
    </submittedName>
</protein>
<dbReference type="GO" id="GO:0009288">
    <property type="term" value="C:bacterial-type flagellum"/>
    <property type="evidence" value="ECO:0007669"/>
    <property type="project" value="InterPro"/>
</dbReference>
<dbReference type="EMBL" id="UOYP01000009">
    <property type="protein sequence ID" value="VAY86546.1"/>
    <property type="molecule type" value="Genomic_DNA"/>
</dbReference>
<keyword evidence="5" id="KW-0963">Cytoplasm</keyword>
<dbReference type="AlphaFoldDB" id="A0A3P3ZLG0"/>
<dbReference type="InterPro" id="IPR000563">
    <property type="entry name" value="Flag_FliH"/>
</dbReference>
<evidence type="ECO:0000256" key="1">
    <source>
        <dbReference type="ARBA" id="ARBA00003041"/>
    </source>
</evidence>
<evidence type="ECO:0000256" key="6">
    <source>
        <dbReference type="ARBA" id="ARBA00022795"/>
    </source>
</evidence>
<keyword evidence="10" id="KW-0282">Flagellum</keyword>
<evidence type="ECO:0000256" key="3">
    <source>
        <dbReference type="ARBA" id="ARBA00006602"/>
    </source>
</evidence>
<dbReference type="PRINTS" id="PR01003">
    <property type="entry name" value="FLGFLIH"/>
</dbReference>
<dbReference type="InterPro" id="IPR018035">
    <property type="entry name" value="Flagellar_FliH/T3SS_HrpE"/>
</dbReference>
<evidence type="ECO:0000256" key="2">
    <source>
        <dbReference type="ARBA" id="ARBA00004496"/>
    </source>
</evidence>
<sequence length="234" mass="25690">MTLLSEFEGKGQMPVGAFTRWEFPSFDPAHSKVSPSSLSLSPLSESAPSPLVLPTAAELEVIHQQAELEGHRQGYQIGYDAGYAEGRNKVTEVVAQLAATLDSLTKQLHEVDQKVVEDLLALSLEVARQMVRQALQVRPELILPVIREALQMLPHFNQAAHLTLNPADAVLVRENLGEHLSHSGWKILEDATLERGGCRLDTAHSQIDASLTHRWQNVVATLGQGFDWLEGNGP</sequence>
<dbReference type="GO" id="GO:0003774">
    <property type="term" value="F:cytoskeletal motor activity"/>
    <property type="evidence" value="ECO:0007669"/>
    <property type="project" value="InterPro"/>
</dbReference>
<dbReference type="PANTHER" id="PTHR34982">
    <property type="entry name" value="YOP PROTEINS TRANSLOCATION PROTEIN L"/>
    <property type="match status" value="1"/>
</dbReference>
<comment type="function">
    <text evidence="1">Needed for flagellar regrowth and assembly.</text>
</comment>
<evidence type="ECO:0000256" key="7">
    <source>
        <dbReference type="ARBA" id="ARBA00022927"/>
    </source>
</evidence>
<feature type="domain" description="Flagellar assembly protein FliH/Type III secretion system HrpE" evidence="9">
    <location>
        <begin position="92"/>
        <end position="218"/>
    </location>
</feature>
<dbReference type="GO" id="GO:0071973">
    <property type="term" value="P:bacterial-type flagellum-dependent cell motility"/>
    <property type="evidence" value="ECO:0007669"/>
    <property type="project" value="InterPro"/>
</dbReference>
<comment type="similarity">
    <text evidence="3">Belongs to the FliH family.</text>
</comment>
<dbReference type="PANTHER" id="PTHR34982:SF1">
    <property type="entry name" value="FLAGELLAR ASSEMBLY PROTEIN FLIH"/>
    <property type="match status" value="1"/>
</dbReference>
<dbReference type="GO" id="GO:0015031">
    <property type="term" value="P:protein transport"/>
    <property type="evidence" value="ECO:0007669"/>
    <property type="project" value="UniProtKB-KW"/>
</dbReference>
<evidence type="ECO:0000256" key="8">
    <source>
        <dbReference type="ARBA" id="ARBA00023225"/>
    </source>
</evidence>
<accession>A0A3P3ZLG0</accession>
<evidence type="ECO:0000256" key="5">
    <source>
        <dbReference type="ARBA" id="ARBA00022490"/>
    </source>
</evidence>
<reference evidence="10" key="1">
    <citation type="submission" date="2018-10" db="EMBL/GenBank/DDBJ databases">
        <authorList>
            <person name="Plewniak F."/>
        </authorList>
    </citation>
    <scope>NUCLEOTIDE SEQUENCE</scope>
</reference>
<proteinExistence type="inferred from homology"/>
<keyword evidence="8" id="KW-1006">Bacterial flagellum protein export</keyword>
<evidence type="ECO:0000259" key="9">
    <source>
        <dbReference type="Pfam" id="PF02108"/>
    </source>
</evidence>
<dbReference type="GO" id="GO:0005829">
    <property type="term" value="C:cytosol"/>
    <property type="evidence" value="ECO:0007669"/>
    <property type="project" value="TreeGrafter"/>
</dbReference>
<evidence type="ECO:0000256" key="4">
    <source>
        <dbReference type="ARBA" id="ARBA00022448"/>
    </source>
</evidence>
<organism evidence="10">
    <name type="scientific">mine drainage metagenome</name>
    <dbReference type="NCBI Taxonomy" id="410659"/>
    <lineage>
        <taxon>unclassified sequences</taxon>
        <taxon>metagenomes</taxon>
        <taxon>ecological metagenomes</taxon>
    </lineage>
</organism>
<gene>
    <name evidence="10" type="primary">fliH</name>
    <name evidence="10" type="ORF">CARN8_1060035</name>
</gene>
<name>A0A3P3ZLG0_9ZZZZ</name>
<keyword evidence="6" id="KW-1005">Bacterial flagellum biogenesis</keyword>
<keyword evidence="4" id="KW-0813">Transport</keyword>
<evidence type="ECO:0000313" key="10">
    <source>
        <dbReference type="EMBL" id="VAY86546.1"/>
    </source>
</evidence>
<dbReference type="GO" id="GO:0044781">
    <property type="term" value="P:bacterial-type flagellum organization"/>
    <property type="evidence" value="ECO:0007669"/>
    <property type="project" value="UniProtKB-KW"/>
</dbReference>